<comment type="caution">
    <text evidence="2">The sequence shown here is derived from an EMBL/GenBank/DDBJ whole genome shotgun (WGS) entry which is preliminary data.</text>
</comment>
<keyword evidence="1" id="KW-0472">Membrane</keyword>
<evidence type="ECO:0000256" key="1">
    <source>
        <dbReference type="SAM" id="Phobius"/>
    </source>
</evidence>
<evidence type="ECO:0000313" key="3">
    <source>
        <dbReference type="Proteomes" id="UP000285596"/>
    </source>
</evidence>
<proteinExistence type="predicted"/>
<sequence>MIVNVLVGLATSLIGGACVWLWERSKRSRFVRRKAAFFGVVPGETCVVIIGNKHNLPEATNRKDVRAIIEVATLASQLGSDVVTESSNEYRGSNDARTEFCIGGPLGDANIRTGGHLAAHLPGVSILPYSQEADSAAFVVDGHRYLFEKGRLEYSLVAKFTPPESTRPIFLVCGHSSLANQAAIHYLKRHYRDVARSLDSLDRFCILIKVPNIGTYGFHAAVLERDITRAAFARS</sequence>
<accession>A0A423V4S8</accession>
<dbReference type="EMBL" id="QWFA01000017">
    <property type="protein sequence ID" value="ROV69601.1"/>
    <property type="molecule type" value="Genomic_DNA"/>
</dbReference>
<keyword evidence="1" id="KW-0812">Transmembrane</keyword>
<protein>
    <recommendedName>
        <fullName evidence="4">Secreted protein</fullName>
    </recommendedName>
</protein>
<feature type="transmembrane region" description="Helical" evidence="1">
    <location>
        <begin position="6"/>
        <end position="23"/>
    </location>
</feature>
<keyword evidence="1" id="KW-1133">Transmembrane helix</keyword>
<gene>
    <name evidence="2" type="ORF">D3105_04965</name>
</gene>
<evidence type="ECO:0000313" key="2">
    <source>
        <dbReference type="EMBL" id="ROV69601.1"/>
    </source>
</evidence>
<evidence type="ECO:0008006" key="4">
    <source>
        <dbReference type="Google" id="ProtNLM"/>
    </source>
</evidence>
<name>A0A423V4S8_STRGL</name>
<reference evidence="2 3" key="1">
    <citation type="submission" date="2018-08" db="EMBL/GenBank/DDBJ databases">
        <title>Streptomyces globisporus 1912-4Crt, whole genome shotgun sequence.</title>
        <authorList>
            <person name="Matselyukh B."/>
        </authorList>
    </citation>
    <scope>NUCLEOTIDE SEQUENCE [LARGE SCALE GENOMIC DNA]</scope>
    <source>
        <strain evidence="2 3">1912-4Crt</strain>
    </source>
</reference>
<dbReference type="Proteomes" id="UP000285596">
    <property type="component" value="Unassembled WGS sequence"/>
</dbReference>
<organism evidence="2 3">
    <name type="scientific">Streptomyces globisporus</name>
    <dbReference type="NCBI Taxonomy" id="1908"/>
    <lineage>
        <taxon>Bacteria</taxon>
        <taxon>Bacillati</taxon>
        <taxon>Actinomycetota</taxon>
        <taxon>Actinomycetes</taxon>
        <taxon>Kitasatosporales</taxon>
        <taxon>Streptomycetaceae</taxon>
        <taxon>Streptomyces</taxon>
    </lineage>
</organism>
<dbReference type="AlphaFoldDB" id="A0A423V4S8"/>